<comment type="caution">
    <text evidence="6">The sequence shown here is derived from an EMBL/GenBank/DDBJ whole genome shotgun (WGS) entry which is preliminary data.</text>
</comment>
<sequence length="305" mass="34489">MQRPEFAVERLRVPRFSLIVTCKGRLMHLRQTLPLFCQLPGCEVTVVDYGCPDRSGDWVAAHFPTVNVVRVEDDPGFNPSRARNIAARASTADYLFFVDADIRVAANAMDAISAAVTPETYVTIDATERGDDLRGTAVVPRAMFEAVGGYDELLRHYGMEDTELYTRLTDYGCKDAFIPPDAFTAIPHGDELRTTFFPTKSVRKLRLIAQFYQEYIKVFRRSVRVPQLALEDREQIHAAACSLVEQLTAASDPRNGARLGLKLPLIRPEDKIGGDMDWQFELTMTMKPRNPSAFRQAYRNPLLRR</sequence>
<evidence type="ECO:0008006" key="8">
    <source>
        <dbReference type="Google" id="ProtNLM"/>
    </source>
</evidence>
<protein>
    <recommendedName>
        <fullName evidence="8">Glycosyltransferase 2-like domain-containing protein</fullName>
    </recommendedName>
</protein>
<dbReference type="EMBL" id="QKVK01000006">
    <property type="protein sequence ID" value="PZF76156.1"/>
    <property type="molecule type" value="Genomic_DNA"/>
</dbReference>
<dbReference type="InterPro" id="IPR027791">
    <property type="entry name" value="Galactosyl_T_C"/>
</dbReference>
<accession>A0A2W2BRV2</accession>
<keyword evidence="2" id="KW-0328">Glycosyltransferase</keyword>
<dbReference type="SUPFAM" id="SSF53448">
    <property type="entry name" value="Nucleotide-diphospho-sugar transferases"/>
    <property type="match status" value="1"/>
</dbReference>
<name>A0A2W2BRV2_9HYPH</name>
<evidence type="ECO:0000259" key="4">
    <source>
        <dbReference type="Pfam" id="PF00535"/>
    </source>
</evidence>
<dbReference type="AlphaFoldDB" id="A0A2W2BRV2"/>
<dbReference type="Pfam" id="PF02709">
    <property type="entry name" value="Glyco_transf_7C"/>
    <property type="match status" value="1"/>
</dbReference>
<dbReference type="PANTHER" id="PTHR43179">
    <property type="entry name" value="RHAMNOSYLTRANSFERASE WBBL"/>
    <property type="match status" value="1"/>
</dbReference>
<feature type="domain" description="Glycosyltransferase 2-like" evidence="4">
    <location>
        <begin position="17"/>
        <end position="109"/>
    </location>
</feature>
<proteinExistence type="inferred from homology"/>
<keyword evidence="7" id="KW-1185">Reference proteome</keyword>
<evidence type="ECO:0000313" key="7">
    <source>
        <dbReference type="Proteomes" id="UP000248795"/>
    </source>
</evidence>
<evidence type="ECO:0000256" key="1">
    <source>
        <dbReference type="ARBA" id="ARBA00006739"/>
    </source>
</evidence>
<comment type="similarity">
    <text evidence="1">Belongs to the glycosyltransferase 2 family.</text>
</comment>
<gene>
    <name evidence="6" type="ORF">DK847_13170</name>
</gene>
<evidence type="ECO:0000256" key="3">
    <source>
        <dbReference type="ARBA" id="ARBA00022679"/>
    </source>
</evidence>
<dbReference type="Pfam" id="PF00535">
    <property type="entry name" value="Glycos_transf_2"/>
    <property type="match status" value="1"/>
</dbReference>
<evidence type="ECO:0000259" key="5">
    <source>
        <dbReference type="Pfam" id="PF02709"/>
    </source>
</evidence>
<organism evidence="6 7">
    <name type="scientific">Aestuariivirga litoralis</name>
    <dbReference type="NCBI Taxonomy" id="2650924"/>
    <lineage>
        <taxon>Bacteria</taxon>
        <taxon>Pseudomonadati</taxon>
        <taxon>Pseudomonadota</taxon>
        <taxon>Alphaproteobacteria</taxon>
        <taxon>Hyphomicrobiales</taxon>
        <taxon>Aestuariivirgaceae</taxon>
        <taxon>Aestuariivirga</taxon>
    </lineage>
</organism>
<reference evidence="7" key="1">
    <citation type="submission" date="2018-06" db="EMBL/GenBank/DDBJ databases">
        <title>Aestuariibacter litoralis strain KCTC 52945T.</title>
        <authorList>
            <person name="Li X."/>
            <person name="Salam N."/>
            <person name="Li J.-L."/>
            <person name="Chen Y.-M."/>
            <person name="Yang Z.-W."/>
            <person name="Zhang L.-Y."/>
            <person name="Han M.-X."/>
            <person name="Xiao M."/>
            <person name="Li W.-J."/>
        </authorList>
    </citation>
    <scope>NUCLEOTIDE SEQUENCE [LARGE SCALE GENOMIC DNA]</scope>
    <source>
        <strain evidence="7">KCTC 52945</strain>
    </source>
</reference>
<keyword evidence="3" id="KW-0808">Transferase</keyword>
<dbReference type="InterPro" id="IPR001173">
    <property type="entry name" value="Glyco_trans_2-like"/>
</dbReference>
<dbReference type="InterPro" id="IPR029044">
    <property type="entry name" value="Nucleotide-diphossugar_trans"/>
</dbReference>
<evidence type="ECO:0000313" key="6">
    <source>
        <dbReference type="EMBL" id="PZF76156.1"/>
    </source>
</evidence>
<dbReference type="Proteomes" id="UP000248795">
    <property type="component" value="Unassembled WGS sequence"/>
</dbReference>
<dbReference type="PANTHER" id="PTHR43179:SF12">
    <property type="entry name" value="GALACTOFURANOSYLTRANSFERASE GLFT2"/>
    <property type="match status" value="1"/>
</dbReference>
<dbReference type="Gene3D" id="3.90.550.10">
    <property type="entry name" value="Spore Coat Polysaccharide Biosynthesis Protein SpsA, Chain A"/>
    <property type="match status" value="1"/>
</dbReference>
<dbReference type="GO" id="GO:0016757">
    <property type="term" value="F:glycosyltransferase activity"/>
    <property type="evidence" value="ECO:0007669"/>
    <property type="project" value="UniProtKB-KW"/>
</dbReference>
<feature type="domain" description="Galactosyltransferase C-terminal" evidence="5">
    <location>
        <begin position="135"/>
        <end position="180"/>
    </location>
</feature>
<evidence type="ECO:0000256" key="2">
    <source>
        <dbReference type="ARBA" id="ARBA00022676"/>
    </source>
</evidence>